<keyword evidence="1" id="KW-0472">Membrane</keyword>
<evidence type="ECO:0000313" key="2">
    <source>
        <dbReference type="EMBL" id="VEN45747.1"/>
    </source>
</evidence>
<gene>
    <name evidence="2" type="ORF">CALMAC_LOCUS8099</name>
</gene>
<evidence type="ECO:0000256" key="1">
    <source>
        <dbReference type="SAM" id="Phobius"/>
    </source>
</evidence>
<proteinExistence type="predicted"/>
<accession>A0A653CCU1</accession>
<name>A0A653CCU1_CALMS</name>
<keyword evidence="3" id="KW-1185">Reference proteome</keyword>
<sequence>MASSVDKVLKMVNQKLNEFIHYDFQKFPPIPPKSLPPSRPMKFPYTFSAKLAQFPYRYYYKNQWIYRYYVYATICCVPIFMYISSLANSKENKAKWKAIRQKEKEEYRNKFL</sequence>
<reference evidence="2 3" key="1">
    <citation type="submission" date="2019-01" db="EMBL/GenBank/DDBJ databases">
        <authorList>
            <person name="Sayadi A."/>
        </authorList>
    </citation>
    <scope>NUCLEOTIDE SEQUENCE [LARGE SCALE GENOMIC DNA]</scope>
</reference>
<dbReference type="AlphaFoldDB" id="A0A653CCU1"/>
<keyword evidence="1" id="KW-1133">Transmembrane helix</keyword>
<feature type="transmembrane region" description="Helical" evidence="1">
    <location>
        <begin position="68"/>
        <end position="87"/>
    </location>
</feature>
<protein>
    <submittedName>
        <fullName evidence="2">Uncharacterized protein</fullName>
    </submittedName>
</protein>
<keyword evidence="1" id="KW-0812">Transmembrane</keyword>
<dbReference type="EMBL" id="CAACVG010007499">
    <property type="protein sequence ID" value="VEN45747.1"/>
    <property type="molecule type" value="Genomic_DNA"/>
</dbReference>
<dbReference type="Proteomes" id="UP000410492">
    <property type="component" value="Unassembled WGS sequence"/>
</dbReference>
<dbReference type="OrthoDB" id="6067390at2759"/>
<evidence type="ECO:0000313" key="3">
    <source>
        <dbReference type="Proteomes" id="UP000410492"/>
    </source>
</evidence>
<organism evidence="2 3">
    <name type="scientific">Callosobruchus maculatus</name>
    <name type="common">Southern cowpea weevil</name>
    <name type="synonym">Pulse bruchid</name>
    <dbReference type="NCBI Taxonomy" id="64391"/>
    <lineage>
        <taxon>Eukaryota</taxon>
        <taxon>Metazoa</taxon>
        <taxon>Ecdysozoa</taxon>
        <taxon>Arthropoda</taxon>
        <taxon>Hexapoda</taxon>
        <taxon>Insecta</taxon>
        <taxon>Pterygota</taxon>
        <taxon>Neoptera</taxon>
        <taxon>Endopterygota</taxon>
        <taxon>Coleoptera</taxon>
        <taxon>Polyphaga</taxon>
        <taxon>Cucujiformia</taxon>
        <taxon>Chrysomeloidea</taxon>
        <taxon>Chrysomelidae</taxon>
        <taxon>Bruchinae</taxon>
        <taxon>Bruchini</taxon>
        <taxon>Callosobruchus</taxon>
    </lineage>
</organism>